<name>T0D7K7_ALIAG</name>
<sequence>MKQSARQQVLLIYLSAILAMLLFLPNLFRLDTRLGHTLEHIALIVAAGVFTFSVERLRQMSVTRQYPRHLNRH</sequence>
<keyword evidence="2" id="KW-1185">Reference proteome</keyword>
<dbReference type="EMBL" id="CP080467">
    <property type="protein sequence ID" value="UNO48567.1"/>
    <property type="molecule type" value="Genomic_DNA"/>
</dbReference>
<reference evidence="2" key="1">
    <citation type="journal article" date="2022" name="G3 (Bethesda)">
        <title>Unveiling the complete genome sequence of Alicyclobacillus acidoterrestris DSM 3922T, a taint-producing strain.</title>
        <authorList>
            <person name="Leonardo I.C."/>
            <person name="Barreto Crespo M.T."/>
            <person name="Gaspar F.B."/>
        </authorList>
    </citation>
    <scope>NUCLEOTIDE SEQUENCE [LARGE SCALE GENOMIC DNA]</scope>
    <source>
        <strain evidence="2">DSM 3922</strain>
    </source>
</reference>
<evidence type="ECO:0000313" key="2">
    <source>
        <dbReference type="Proteomes" id="UP000829401"/>
    </source>
</evidence>
<proteinExistence type="predicted"/>
<dbReference type="AlphaFoldDB" id="T0D7K7"/>
<dbReference type="Proteomes" id="UP000829401">
    <property type="component" value="Chromosome"/>
</dbReference>
<dbReference type="KEGG" id="aaco:K1I37_18185"/>
<dbReference type="RefSeq" id="WP_021296232.1">
    <property type="nucleotide sequence ID" value="NZ_AURB01000125.1"/>
</dbReference>
<evidence type="ECO:0000313" key="1">
    <source>
        <dbReference type="EMBL" id="UNO48567.1"/>
    </source>
</evidence>
<accession>A0A9E6ZEV7</accession>
<accession>T0D7K7</accession>
<protein>
    <submittedName>
        <fullName evidence="1">Uncharacterized protein</fullName>
    </submittedName>
</protein>
<dbReference type="STRING" id="1356854.N007_05950"/>
<organism evidence="1 2">
    <name type="scientific">Alicyclobacillus acidoterrestris (strain ATCC 49025 / DSM 3922 / CIP 106132 / NCIMB 13137 / GD3B)</name>
    <dbReference type="NCBI Taxonomy" id="1356854"/>
    <lineage>
        <taxon>Bacteria</taxon>
        <taxon>Bacillati</taxon>
        <taxon>Bacillota</taxon>
        <taxon>Bacilli</taxon>
        <taxon>Bacillales</taxon>
        <taxon>Alicyclobacillaceae</taxon>
        <taxon>Alicyclobacillus</taxon>
    </lineage>
</organism>
<gene>
    <name evidence="1" type="ORF">K1I37_18185</name>
</gene>